<protein>
    <submittedName>
        <fullName evidence="2">Uncharacterized protein</fullName>
    </submittedName>
</protein>
<feature type="compositionally biased region" description="Basic and acidic residues" evidence="1">
    <location>
        <begin position="59"/>
        <end position="83"/>
    </location>
</feature>
<proteinExistence type="predicted"/>
<gene>
    <name evidence="2" type="ORF">H920_04061</name>
</gene>
<dbReference type="Proteomes" id="UP000028990">
    <property type="component" value="Unassembled WGS sequence"/>
</dbReference>
<feature type="compositionally biased region" description="Polar residues" evidence="1">
    <location>
        <begin position="33"/>
        <end position="50"/>
    </location>
</feature>
<evidence type="ECO:0000313" key="3">
    <source>
        <dbReference type="Proteomes" id="UP000028990"/>
    </source>
</evidence>
<keyword evidence="3" id="KW-1185">Reference proteome</keyword>
<name>A0A091DQY6_FUKDA</name>
<evidence type="ECO:0000313" key="2">
    <source>
        <dbReference type="EMBL" id="KFO34554.1"/>
    </source>
</evidence>
<reference evidence="2 3" key="1">
    <citation type="submission" date="2013-11" db="EMBL/GenBank/DDBJ databases">
        <title>The Damaraland mole rat (Fukomys damarensis) genome and evolution of African mole rats.</title>
        <authorList>
            <person name="Gladyshev V.N."/>
            <person name="Fang X."/>
        </authorList>
    </citation>
    <scope>NUCLEOTIDE SEQUENCE [LARGE SCALE GENOMIC DNA]</scope>
    <source>
        <tissue evidence="2">Liver</tissue>
    </source>
</reference>
<evidence type="ECO:0000256" key="1">
    <source>
        <dbReference type="SAM" id="MobiDB-lite"/>
    </source>
</evidence>
<organism evidence="2 3">
    <name type="scientific">Fukomys damarensis</name>
    <name type="common">Damaraland mole rat</name>
    <name type="synonym">Cryptomys damarensis</name>
    <dbReference type="NCBI Taxonomy" id="885580"/>
    <lineage>
        <taxon>Eukaryota</taxon>
        <taxon>Metazoa</taxon>
        <taxon>Chordata</taxon>
        <taxon>Craniata</taxon>
        <taxon>Vertebrata</taxon>
        <taxon>Euteleostomi</taxon>
        <taxon>Mammalia</taxon>
        <taxon>Eutheria</taxon>
        <taxon>Euarchontoglires</taxon>
        <taxon>Glires</taxon>
        <taxon>Rodentia</taxon>
        <taxon>Hystricomorpha</taxon>
        <taxon>Bathyergidae</taxon>
        <taxon>Fukomys</taxon>
    </lineage>
</organism>
<feature type="region of interest" description="Disordered" evidence="1">
    <location>
        <begin position="1"/>
        <end position="83"/>
    </location>
</feature>
<dbReference type="EMBL" id="KN121936">
    <property type="protein sequence ID" value="KFO34554.1"/>
    <property type="molecule type" value="Genomic_DNA"/>
</dbReference>
<accession>A0A091DQY6</accession>
<dbReference type="AlphaFoldDB" id="A0A091DQY6"/>
<feature type="compositionally biased region" description="Polar residues" evidence="1">
    <location>
        <begin position="15"/>
        <end position="24"/>
    </location>
</feature>
<sequence length="126" mass="14340">MERLIPQRHAFRGSVKSNIRSGQTELCGDKWKTQPSKATSNSETSEQAGAQLSGVRQELSVELRSHTLRPDQKAQSENTHTRQIWERAVRVDASSERLVPNTKLTPPGFRHPPWPEMELITRLEQS</sequence>